<dbReference type="InterPro" id="IPR036457">
    <property type="entry name" value="PPM-type-like_dom_sf"/>
</dbReference>
<evidence type="ECO:0000313" key="3">
    <source>
        <dbReference type="EMBL" id="KAG8377230.1"/>
    </source>
</evidence>
<keyword evidence="4" id="KW-1185">Reference proteome</keyword>
<dbReference type="PROSITE" id="PS51746">
    <property type="entry name" value="PPM_2"/>
    <property type="match status" value="1"/>
</dbReference>
<sequence>MEKHKIFIILVLGLLFCATSCSCSCSESSPSLTVSPDLVQRFINTYQSNKSLDELPTNCQFSTSKGRRRYQEDRFLCDLDLKILFHGFQKGKLIKLGLVAVFDGHIGEEASDMVSKIFLPKFRINILNSNHPKYYNPLNNLIEPDTSNFNIIEEINYMEVLKESLVSTIMDVDVEFSKEAVTKDLYSGTTAVVALLVDDHILVANVGDSKALLCSVNHENEGGLLHQQLTRDHNALIHEERSRIEAAGGHIFDWKVPLVMGHFPMTRAIGDVPLKRYGIIAEPEVTGWKAVSANDSFLVVASDGIFESLTPKDVCNLLAGDDGGDKTAADFIVQRAYEKGSSDNLSVVVVPLR</sequence>
<dbReference type="Proteomes" id="UP000826271">
    <property type="component" value="Unassembled WGS sequence"/>
</dbReference>
<dbReference type="EMBL" id="WHWC01000008">
    <property type="protein sequence ID" value="KAG8377230.1"/>
    <property type="molecule type" value="Genomic_DNA"/>
</dbReference>
<dbReference type="AlphaFoldDB" id="A0AAV6XDH7"/>
<reference evidence="3" key="1">
    <citation type="submission" date="2019-10" db="EMBL/GenBank/DDBJ databases">
        <authorList>
            <person name="Zhang R."/>
            <person name="Pan Y."/>
            <person name="Wang J."/>
            <person name="Ma R."/>
            <person name="Yu S."/>
        </authorList>
    </citation>
    <scope>NUCLEOTIDE SEQUENCE</scope>
    <source>
        <strain evidence="3">LA-IB0</strain>
        <tissue evidence="3">Leaf</tissue>
    </source>
</reference>
<feature type="domain" description="PPM-type phosphatase" evidence="2">
    <location>
        <begin position="58"/>
        <end position="352"/>
    </location>
</feature>
<gene>
    <name evidence="3" type="ORF">BUALT_Bualt08G0006700</name>
</gene>
<evidence type="ECO:0000259" key="2">
    <source>
        <dbReference type="PROSITE" id="PS51746"/>
    </source>
</evidence>
<dbReference type="SUPFAM" id="SSF81606">
    <property type="entry name" value="PP2C-like"/>
    <property type="match status" value="1"/>
</dbReference>
<dbReference type="SMART" id="SM00332">
    <property type="entry name" value="PP2Cc"/>
    <property type="match status" value="1"/>
</dbReference>
<dbReference type="Pfam" id="PF00481">
    <property type="entry name" value="PP2C"/>
    <property type="match status" value="1"/>
</dbReference>
<feature type="chain" id="PRO_5043720073" description="PPM-type phosphatase domain-containing protein" evidence="1">
    <location>
        <begin position="24"/>
        <end position="353"/>
    </location>
</feature>
<organism evidence="3 4">
    <name type="scientific">Buddleja alternifolia</name>
    <dbReference type="NCBI Taxonomy" id="168488"/>
    <lineage>
        <taxon>Eukaryota</taxon>
        <taxon>Viridiplantae</taxon>
        <taxon>Streptophyta</taxon>
        <taxon>Embryophyta</taxon>
        <taxon>Tracheophyta</taxon>
        <taxon>Spermatophyta</taxon>
        <taxon>Magnoliopsida</taxon>
        <taxon>eudicotyledons</taxon>
        <taxon>Gunneridae</taxon>
        <taxon>Pentapetalae</taxon>
        <taxon>asterids</taxon>
        <taxon>lamiids</taxon>
        <taxon>Lamiales</taxon>
        <taxon>Scrophulariaceae</taxon>
        <taxon>Buddlejeae</taxon>
        <taxon>Buddleja</taxon>
    </lineage>
</organism>
<dbReference type="GO" id="GO:0004722">
    <property type="term" value="F:protein serine/threonine phosphatase activity"/>
    <property type="evidence" value="ECO:0007669"/>
    <property type="project" value="InterPro"/>
</dbReference>
<keyword evidence="1" id="KW-0732">Signal</keyword>
<dbReference type="PANTHER" id="PTHR47992">
    <property type="entry name" value="PROTEIN PHOSPHATASE"/>
    <property type="match status" value="1"/>
</dbReference>
<dbReference type="Gene3D" id="3.60.40.10">
    <property type="entry name" value="PPM-type phosphatase domain"/>
    <property type="match status" value="1"/>
</dbReference>
<evidence type="ECO:0000256" key="1">
    <source>
        <dbReference type="SAM" id="SignalP"/>
    </source>
</evidence>
<dbReference type="CDD" id="cd00143">
    <property type="entry name" value="PP2Cc"/>
    <property type="match status" value="1"/>
</dbReference>
<evidence type="ECO:0000313" key="4">
    <source>
        <dbReference type="Proteomes" id="UP000826271"/>
    </source>
</evidence>
<feature type="signal peptide" evidence="1">
    <location>
        <begin position="1"/>
        <end position="23"/>
    </location>
</feature>
<name>A0AAV6XDH7_9LAMI</name>
<comment type="caution">
    <text evidence="3">The sequence shown here is derived from an EMBL/GenBank/DDBJ whole genome shotgun (WGS) entry which is preliminary data.</text>
</comment>
<dbReference type="InterPro" id="IPR001932">
    <property type="entry name" value="PPM-type_phosphatase-like_dom"/>
</dbReference>
<dbReference type="InterPro" id="IPR015655">
    <property type="entry name" value="PP2C"/>
</dbReference>
<proteinExistence type="predicted"/>
<dbReference type="PROSITE" id="PS51257">
    <property type="entry name" value="PROKAR_LIPOPROTEIN"/>
    <property type="match status" value="1"/>
</dbReference>
<protein>
    <recommendedName>
        <fullName evidence="2">PPM-type phosphatase domain-containing protein</fullName>
    </recommendedName>
</protein>
<accession>A0AAV6XDH7</accession>